<accession>A0ABD2V2R7</accession>
<evidence type="ECO:0000313" key="1">
    <source>
        <dbReference type="EMBL" id="KAL3374980.1"/>
    </source>
</evidence>
<comment type="caution">
    <text evidence="1">The sequence shown here is derived from an EMBL/GenBank/DDBJ whole genome shotgun (WGS) entry which is preliminary data.</text>
</comment>
<dbReference type="AlphaFoldDB" id="A0ABD2V2R7"/>
<organism evidence="1 2">
    <name type="scientific">Solanum stoloniferum</name>
    <dbReference type="NCBI Taxonomy" id="62892"/>
    <lineage>
        <taxon>Eukaryota</taxon>
        <taxon>Viridiplantae</taxon>
        <taxon>Streptophyta</taxon>
        <taxon>Embryophyta</taxon>
        <taxon>Tracheophyta</taxon>
        <taxon>Spermatophyta</taxon>
        <taxon>Magnoliopsida</taxon>
        <taxon>eudicotyledons</taxon>
        <taxon>Gunneridae</taxon>
        <taxon>Pentapetalae</taxon>
        <taxon>asterids</taxon>
        <taxon>lamiids</taxon>
        <taxon>Solanales</taxon>
        <taxon>Solanaceae</taxon>
        <taxon>Solanoideae</taxon>
        <taxon>Solaneae</taxon>
        <taxon>Solanum</taxon>
    </lineage>
</organism>
<protein>
    <submittedName>
        <fullName evidence="1">Uncharacterized protein</fullName>
    </submittedName>
</protein>
<evidence type="ECO:0000313" key="2">
    <source>
        <dbReference type="Proteomes" id="UP001627284"/>
    </source>
</evidence>
<gene>
    <name evidence="1" type="ORF">AABB24_006466</name>
</gene>
<keyword evidence="2" id="KW-1185">Reference proteome</keyword>
<sequence>MKQFIHNTRKIEKIILKERSLCSPLKHLLVVLHGLKPLQKQLLFKLVYEILRTFIDIFRWLALQLLWRCRRLPHICRIRPLYLSGEILHRPFCFFLNFFHFGCAVVTGIQGTTHFLA</sequence>
<reference evidence="1 2" key="1">
    <citation type="submission" date="2024-05" db="EMBL/GenBank/DDBJ databases">
        <title>De novo assembly of an allotetraploid wild potato.</title>
        <authorList>
            <person name="Hosaka A.J."/>
        </authorList>
    </citation>
    <scope>NUCLEOTIDE SEQUENCE [LARGE SCALE GENOMIC DNA]</scope>
    <source>
        <tissue evidence="1">Young leaves</tissue>
    </source>
</reference>
<dbReference type="EMBL" id="JBJKTR010000003">
    <property type="protein sequence ID" value="KAL3374980.1"/>
    <property type="molecule type" value="Genomic_DNA"/>
</dbReference>
<dbReference type="Proteomes" id="UP001627284">
    <property type="component" value="Unassembled WGS sequence"/>
</dbReference>
<proteinExistence type="predicted"/>
<name>A0ABD2V2R7_9SOLN</name>